<dbReference type="Proteomes" id="UP000283128">
    <property type="component" value="Unassembled WGS sequence"/>
</dbReference>
<name>A0A3S2Z2H6_9ACTN</name>
<evidence type="ECO:0000256" key="1">
    <source>
        <dbReference type="SAM" id="MobiDB-lite"/>
    </source>
</evidence>
<accession>A0A3S2Z2H6</accession>
<evidence type="ECO:0000313" key="2">
    <source>
        <dbReference type="EMBL" id="RVU27194.1"/>
    </source>
</evidence>
<reference evidence="2 3" key="1">
    <citation type="submission" date="2019-01" db="EMBL/GenBank/DDBJ databases">
        <title>Genome sequences of Streptomyces and Rhizobium isolates collected from root and soil.</title>
        <authorList>
            <person name="Chhettri S."/>
            <person name="Sevigny J.L."/>
            <person name="Sen A."/>
            <person name="Ennis N."/>
            <person name="Tisa L."/>
        </authorList>
    </citation>
    <scope>NUCLEOTIDE SEQUENCE [LARGE SCALE GENOMIC DNA]</scope>
    <source>
        <strain evidence="2 3">San01</strain>
    </source>
</reference>
<evidence type="ECO:0000313" key="3">
    <source>
        <dbReference type="Proteomes" id="UP000283128"/>
    </source>
</evidence>
<organism evidence="2 3">
    <name type="scientific">Streptomyces antnestii</name>
    <dbReference type="NCBI Taxonomy" id="2494256"/>
    <lineage>
        <taxon>Bacteria</taxon>
        <taxon>Bacillati</taxon>
        <taxon>Actinomycetota</taxon>
        <taxon>Actinomycetes</taxon>
        <taxon>Kitasatosporales</taxon>
        <taxon>Streptomycetaceae</taxon>
        <taxon>Streptomyces</taxon>
    </lineage>
</organism>
<sequence length="64" mass="7135">MYEQSDFFRTLRLLSDLIGYSHGRDVDRAFLKAVGPSLAASLPAGTFPPGYDPTSGPRYPRSEW</sequence>
<keyword evidence="3" id="KW-1185">Reference proteome</keyword>
<comment type="caution">
    <text evidence="2">The sequence shown here is derived from an EMBL/GenBank/DDBJ whole genome shotgun (WGS) entry which is preliminary data.</text>
</comment>
<dbReference type="AlphaFoldDB" id="A0A3S2Z2H6"/>
<feature type="region of interest" description="Disordered" evidence="1">
    <location>
        <begin position="45"/>
        <end position="64"/>
    </location>
</feature>
<proteinExistence type="predicted"/>
<dbReference type="RefSeq" id="WP_127827457.1">
    <property type="nucleotide sequence ID" value="NZ_RZYA01000003.1"/>
</dbReference>
<dbReference type="EMBL" id="RZYA01000003">
    <property type="protein sequence ID" value="RVU27194.1"/>
    <property type="molecule type" value="Genomic_DNA"/>
</dbReference>
<protein>
    <submittedName>
        <fullName evidence="2">Uncharacterized protein</fullName>
    </submittedName>
</protein>
<dbReference type="OrthoDB" id="4245446at2"/>
<gene>
    <name evidence="2" type="ORF">EOT10_08435</name>
</gene>